<dbReference type="Proteomes" id="UP001163156">
    <property type="component" value="Chromosome"/>
</dbReference>
<keyword evidence="3" id="KW-1185">Reference proteome</keyword>
<proteinExistence type="predicted"/>
<name>A0ABY6MH38_9BACT</name>
<organism evidence="2 3">
    <name type="scientific">Algoriphagus halophytocola</name>
    <dbReference type="NCBI Taxonomy" id="2991499"/>
    <lineage>
        <taxon>Bacteria</taxon>
        <taxon>Pseudomonadati</taxon>
        <taxon>Bacteroidota</taxon>
        <taxon>Cytophagia</taxon>
        <taxon>Cytophagales</taxon>
        <taxon>Cyclobacteriaceae</taxon>
        <taxon>Algoriphagus</taxon>
    </lineage>
</organism>
<evidence type="ECO:0000256" key="1">
    <source>
        <dbReference type="SAM" id="MobiDB-lite"/>
    </source>
</evidence>
<accession>A0ABY6MH38</accession>
<evidence type="ECO:0000313" key="3">
    <source>
        <dbReference type="Proteomes" id="UP001163156"/>
    </source>
</evidence>
<reference evidence="2" key="1">
    <citation type="submission" date="2022-10" db="EMBL/GenBank/DDBJ databases">
        <title>Algoriphagus sp. a novel bacteria isolate from halophytes salicornia europaea.</title>
        <authorList>
            <person name="Peng Y."/>
            <person name="Jiang L."/>
            <person name="Lee J."/>
        </authorList>
    </citation>
    <scope>NUCLEOTIDE SEQUENCE</scope>
    <source>
        <strain evidence="2">TR-M5</strain>
    </source>
</reference>
<dbReference type="EMBL" id="CP110226">
    <property type="protein sequence ID" value="UZD23093.1"/>
    <property type="molecule type" value="Genomic_DNA"/>
</dbReference>
<sequence length="88" mass="10066">MGKTKYIDYYKTILEKVSFDKHLLMKEYSKALQVLQDHEKRELNNWLVSQGIIQKPILFTSGLKNKTTAKPSSMISISKTSKTSSARA</sequence>
<evidence type="ECO:0000313" key="2">
    <source>
        <dbReference type="EMBL" id="UZD23093.1"/>
    </source>
</evidence>
<gene>
    <name evidence="2" type="ORF">OM944_01080</name>
</gene>
<dbReference type="RefSeq" id="WP_264809622.1">
    <property type="nucleotide sequence ID" value="NZ_CP110226.1"/>
</dbReference>
<protein>
    <submittedName>
        <fullName evidence="2">Uncharacterized protein</fullName>
    </submittedName>
</protein>
<feature type="compositionally biased region" description="Low complexity" evidence="1">
    <location>
        <begin position="72"/>
        <end position="88"/>
    </location>
</feature>
<feature type="region of interest" description="Disordered" evidence="1">
    <location>
        <begin position="67"/>
        <end position="88"/>
    </location>
</feature>